<sequence>MGDVGDAGLGGGGDTNMGDVGDTGAGGQTDDEADVVAADAAVRRSSSSIRFRKCNSVRAKPAEGDKVLIRPLGETSWDDVTWEGNKGARTNINGVLGALYRYHYPGMVEVGGVPQAATRWAHWALKRKLLEDGSEGRTLQSVVWEDFWSRYKTDVDEDDREAMRALKKHFSRAAEKVINDSLYNARITAVCHHFKAVKGQSMNKKKGANKIYLSEEEYLQTEIDWLVKDIEAWRWLAKLWSSPDWIEVSKGKRSNRGSDPGHKYGANGHFGLQRRMEAESGTSQSFMSVYLRGHRGPDQNNADVLCSQAAKEKLEAYGQQMVKRHGEDVDWMQEPLDVKALYHSGQGRRHGRYAFGTGVVDYNRSQPCVGSSSSSTATSRWARVDEAQEEAREAREEARQAREEAR</sequence>
<dbReference type="Proteomes" id="UP001341281">
    <property type="component" value="Chromosome 01"/>
</dbReference>
<gene>
    <name evidence="2" type="ORF">U9M48_001234</name>
</gene>
<dbReference type="GO" id="GO:0032196">
    <property type="term" value="P:transposition"/>
    <property type="evidence" value="ECO:0007669"/>
    <property type="project" value="InterPro"/>
</dbReference>
<dbReference type="PANTHER" id="PTHR33157">
    <property type="entry name" value="AUTONOMOUS TRANSPOSABLE ELEMENT EN-1 MOSAIC PROTEIN-RELATED"/>
    <property type="match status" value="1"/>
</dbReference>
<feature type="region of interest" description="Disordered" evidence="1">
    <location>
        <begin position="367"/>
        <end position="406"/>
    </location>
</feature>
<proteinExistence type="predicted"/>
<feature type="region of interest" description="Disordered" evidence="1">
    <location>
        <begin position="1"/>
        <end position="30"/>
    </location>
</feature>
<dbReference type="Pfam" id="PF03004">
    <property type="entry name" value="Transposase_24"/>
    <property type="match status" value="1"/>
</dbReference>
<dbReference type="PANTHER" id="PTHR33157:SF14">
    <property type="entry name" value="AUTONOMOUS TRANSPOSABLE ELEMENT EN-1 MOSAIC PROTEIN"/>
    <property type="match status" value="1"/>
</dbReference>
<dbReference type="InterPro" id="IPR004252">
    <property type="entry name" value="Probable_transposase_24"/>
</dbReference>
<protein>
    <recommendedName>
        <fullName evidence="4">Transposase</fullName>
    </recommendedName>
</protein>
<name>A0AAQ3PFN6_PASNO</name>
<evidence type="ECO:0000313" key="3">
    <source>
        <dbReference type="Proteomes" id="UP001341281"/>
    </source>
</evidence>
<organism evidence="2 3">
    <name type="scientific">Paspalum notatum var. saurae</name>
    <dbReference type="NCBI Taxonomy" id="547442"/>
    <lineage>
        <taxon>Eukaryota</taxon>
        <taxon>Viridiplantae</taxon>
        <taxon>Streptophyta</taxon>
        <taxon>Embryophyta</taxon>
        <taxon>Tracheophyta</taxon>
        <taxon>Spermatophyta</taxon>
        <taxon>Magnoliopsida</taxon>
        <taxon>Liliopsida</taxon>
        <taxon>Poales</taxon>
        <taxon>Poaceae</taxon>
        <taxon>PACMAD clade</taxon>
        <taxon>Panicoideae</taxon>
        <taxon>Andropogonodae</taxon>
        <taxon>Paspaleae</taxon>
        <taxon>Paspalinae</taxon>
        <taxon>Paspalum</taxon>
    </lineage>
</organism>
<accession>A0AAQ3PFN6</accession>
<evidence type="ECO:0000256" key="1">
    <source>
        <dbReference type="SAM" id="MobiDB-lite"/>
    </source>
</evidence>
<dbReference type="EMBL" id="CP144745">
    <property type="protein sequence ID" value="WVZ49919.1"/>
    <property type="molecule type" value="Genomic_DNA"/>
</dbReference>
<feature type="compositionally biased region" description="Gly residues" evidence="1">
    <location>
        <begin position="1"/>
        <end position="27"/>
    </location>
</feature>
<evidence type="ECO:0000313" key="2">
    <source>
        <dbReference type="EMBL" id="WVZ49919.1"/>
    </source>
</evidence>
<feature type="compositionally biased region" description="Basic and acidic residues" evidence="1">
    <location>
        <begin position="382"/>
        <end position="406"/>
    </location>
</feature>
<dbReference type="InterPro" id="IPR039266">
    <property type="entry name" value="EN-1/SPM"/>
</dbReference>
<reference evidence="2 3" key="1">
    <citation type="submission" date="2024-02" db="EMBL/GenBank/DDBJ databases">
        <title>High-quality chromosome-scale genome assembly of Pensacola bahiagrass (Paspalum notatum Flugge var. saurae).</title>
        <authorList>
            <person name="Vega J.M."/>
            <person name="Podio M."/>
            <person name="Orjuela J."/>
            <person name="Siena L.A."/>
            <person name="Pessino S.C."/>
            <person name="Combes M.C."/>
            <person name="Mariac C."/>
            <person name="Albertini E."/>
            <person name="Pupilli F."/>
            <person name="Ortiz J.P.A."/>
            <person name="Leblanc O."/>
        </authorList>
    </citation>
    <scope>NUCLEOTIDE SEQUENCE [LARGE SCALE GENOMIC DNA]</scope>
    <source>
        <strain evidence="2">R1</strain>
        <tissue evidence="2">Leaf</tissue>
    </source>
</reference>
<evidence type="ECO:0008006" key="4">
    <source>
        <dbReference type="Google" id="ProtNLM"/>
    </source>
</evidence>
<dbReference type="AlphaFoldDB" id="A0AAQ3PFN6"/>
<keyword evidence="3" id="KW-1185">Reference proteome</keyword>